<reference evidence="2 3" key="1">
    <citation type="journal article" date="2023" name="Antonie Van Leeuwenhoek">
        <title>Mesoterricola silvestris gen. nov., sp. nov., Mesoterricola sediminis sp. nov., Geothrix oryzae sp. nov., Geothrix edaphica sp. nov., Geothrix rubra sp. nov., and Geothrix limicola sp. nov., six novel members of Acidobacteriota isolated from soils.</title>
        <authorList>
            <person name="Itoh H."/>
            <person name="Sugisawa Y."/>
            <person name="Mise K."/>
            <person name="Xu Z."/>
            <person name="Kuniyasu M."/>
            <person name="Ushijima N."/>
            <person name="Kawano K."/>
            <person name="Kobayashi E."/>
            <person name="Shiratori Y."/>
            <person name="Masuda Y."/>
            <person name="Senoo K."/>
        </authorList>
    </citation>
    <scope>NUCLEOTIDE SEQUENCE [LARGE SCALE GENOMIC DNA]</scope>
    <source>
        <strain evidence="2 3">Red803</strain>
    </source>
</reference>
<dbReference type="SUPFAM" id="SSF51905">
    <property type="entry name" value="FAD/NAD(P)-binding domain"/>
    <property type="match status" value="2"/>
</dbReference>
<dbReference type="Proteomes" id="UP001165089">
    <property type="component" value="Unassembled WGS sequence"/>
</dbReference>
<name>A0ABQ5Q417_9BACT</name>
<dbReference type="PANTHER" id="PTHR43755">
    <property type="match status" value="1"/>
</dbReference>
<keyword evidence="3" id="KW-1185">Reference proteome</keyword>
<dbReference type="InterPro" id="IPR052541">
    <property type="entry name" value="SQRD"/>
</dbReference>
<feature type="region of interest" description="Disordered" evidence="1">
    <location>
        <begin position="355"/>
        <end position="376"/>
    </location>
</feature>
<feature type="compositionally biased region" description="Polar residues" evidence="1">
    <location>
        <begin position="360"/>
        <end position="370"/>
    </location>
</feature>
<dbReference type="InterPro" id="IPR036188">
    <property type="entry name" value="FAD/NAD-bd_sf"/>
</dbReference>
<accession>A0ABQ5Q417</accession>
<dbReference type="EMBL" id="BSDD01000002">
    <property type="protein sequence ID" value="GLH69490.1"/>
    <property type="molecule type" value="Genomic_DNA"/>
</dbReference>
<gene>
    <name evidence="2" type="ORF">GETHPA_10230</name>
</gene>
<evidence type="ECO:0000313" key="3">
    <source>
        <dbReference type="Proteomes" id="UP001165089"/>
    </source>
</evidence>
<comment type="caution">
    <text evidence="2">The sequence shown here is derived from an EMBL/GenBank/DDBJ whole genome shotgun (WGS) entry which is preliminary data.</text>
</comment>
<proteinExistence type="predicted"/>
<organism evidence="2 3">
    <name type="scientific">Geothrix rubra</name>
    <dbReference type="NCBI Taxonomy" id="2927977"/>
    <lineage>
        <taxon>Bacteria</taxon>
        <taxon>Pseudomonadati</taxon>
        <taxon>Acidobacteriota</taxon>
        <taxon>Holophagae</taxon>
        <taxon>Holophagales</taxon>
        <taxon>Holophagaceae</taxon>
        <taxon>Geothrix</taxon>
    </lineage>
</organism>
<sequence>MAATRVVVLGAGVAGHTAASFLRKWLGSEAEVTVVSPKPDYNWIPSNIWVGVGLLQPRQVLFPLAPVYARHGIAFRQARAVALHPEGEGDATQPFVEVESTLPGEGGLRSRVPYDFLINATGPKLAFEATPGLGPEGHSFSVCTAEHAHQAAGAFEEQVQRMKRGEHKRFLVGVGHGLCTCQGAAFEYLVNLEFELRARGVRDKAEIVYLTNEYELGDFGMDGIHIRRGGYVTPSKIFTESLFAERGIEWITRAHVQGLEPGRATYEFLDGTEGEIAFDMAMLLPPFRGVGLKALDRAGVDITDRLFAPSGFMKVDADYGAKPYEAWRAADWPRTYQSPAYPNLFAAGIAFAPPHPVSKPRQSPKGTSITPAPPRTGMPSAMIGKAVAHSIVDMIGGRPGPTHTASMAEMGAACVASAGANPFTGTAASITVFPIVPDFERYPDYGRDVRRTFGEIGLAGHWIKIVLHHLFLHKARMRPLWSLIPE</sequence>
<dbReference type="PANTHER" id="PTHR43755:SF1">
    <property type="entry name" value="FAD-DEPENDENT PYRIDINE NUCLEOTIDE-DISULPHIDE OXIDOREDUCTASE"/>
    <property type="match status" value="1"/>
</dbReference>
<protein>
    <submittedName>
        <fullName evidence="2">Sulfide:quinone reductase</fullName>
    </submittedName>
</protein>
<evidence type="ECO:0000256" key="1">
    <source>
        <dbReference type="SAM" id="MobiDB-lite"/>
    </source>
</evidence>
<dbReference type="RefSeq" id="WP_285723510.1">
    <property type="nucleotide sequence ID" value="NZ_BSDD01000002.1"/>
</dbReference>
<evidence type="ECO:0000313" key="2">
    <source>
        <dbReference type="EMBL" id="GLH69490.1"/>
    </source>
</evidence>
<dbReference type="Gene3D" id="3.50.50.100">
    <property type="match status" value="1"/>
</dbReference>